<reference evidence="1" key="1">
    <citation type="journal article" date="2023" name="Insect Mol. Biol.">
        <title>Genome sequencing provides insights into the evolution of gene families encoding plant cell wall-degrading enzymes in longhorned beetles.</title>
        <authorList>
            <person name="Shin N.R."/>
            <person name="Okamura Y."/>
            <person name="Kirsch R."/>
            <person name="Pauchet Y."/>
        </authorList>
    </citation>
    <scope>NUCLEOTIDE SEQUENCE</scope>
    <source>
        <strain evidence="1">RBIC_L_NR</strain>
    </source>
</reference>
<dbReference type="EMBL" id="JANEYF010001827">
    <property type="protein sequence ID" value="KAJ8956212.1"/>
    <property type="molecule type" value="Genomic_DNA"/>
</dbReference>
<dbReference type="AlphaFoldDB" id="A0AAV8YZ55"/>
<proteinExistence type="predicted"/>
<dbReference type="Gene3D" id="2.40.128.20">
    <property type="match status" value="1"/>
</dbReference>
<name>A0AAV8YZ55_9CUCU</name>
<dbReference type="SUPFAM" id="SSF50814">
    <property type="entry name" value="Lipocalins"/>
    <property type="match status" value="1"/>
</dbReference>
<gene>
    <name evidence="1" type="ORF">NQ314_006758</name>
</gene>
<sequence>MIQIGGKFRLIGNENFWQHLVALGIPEDRAKEVDALRPVLDIIINGKEVTFSTRSGEMNSSSTLIFDEEINETIALDIPVKSTATTKENQIKIFSVGPNGEIGIRVFEFYDTEMIMGDYSKSMLT</sequence>
<protein>
    <submittedName>
        <fullName evidence="1">Uncharacterized protein</fullName>
    </submittedName>
</protein>
<dbReference type="Proteomes" id="UP001162156">
    <property type="component" value="Unassembled WGS sequence"/>
</dbReference>
<dbReference type="InterPro" id="IPR012674">
    <property type="entry name" value="Calycin"/>
</dbReference>
<evidence type="ECO:0000313" key="2">
    <source>
        <dbReference type="Proteomes" id="UP001162156"/>
    </source>
</evidence>
<comment type="caution">
    <text evidence="1">The sequence shown here is derived from an EMBL/GenBank/DDBJ whole genome shotgun (WGS) entry which is preliminary data.</text>
</comment>
<evidence type="ECO:0000313" key="1">
    <source>
        <dbReference type="EMBL" id="KAJ8956212.1"/>
    </source>
</evidence>
<keyword evidence="2" id="KW-1185">Reference proteome</keyword>
<accession>A0AAV8YZ55</accession>
<organism evidence="1 2">
    <name type="scientific">Rhamnusium bicolor</name>
    <dbReference type="NCBI Taxonomy" id="1586634"/>
    <lineage>
        <taxon>Eukaryota</taxon>
        <taxon>Metazoa</taxon>
        <taxon>Ecdysozoa</taxon>
        <taxon>Arthropoda</taxon>
        <taxon>Hexapoda</taxon>
        <taxon>Insecta</taxon>
        <taxon>Pterygota</taxon>
        <taxon>Neoptera</taxon>
        <taxon>Endopterygota</taxon>
        <taxon>Coleoptera</taxon>
        <taxon>Polyphaga</taxon>
        <taxon>Cucujiformia</taxon>
        <taxon>Chrysomeloidea</taxon>
        <taxon>Cerambycidae</taxon>
        <taxon>Lepturinae</taxon>
        <taxon>Rhagiini</taxon>
        <taxon>Rhamnusium</taxon>
    </lineage>
</organism>